<evidence type="ECO:0008006" key="4">
    <source>
        <dbReference type="Google" id="ProtNLM"/>
    </source>
</evidence>
<gene>
    <name evidence="2" type="ORF">A3G52_01280</name>
</gene>
<keyword evidence="1" id="KW-1133">Transmembrane helix</keyword>
<name>A0A1G2P3F3_9BACT</name>
<feature type="transmembrane region" description="Helical" evidence="1">
    <location>
        <begin position="12"/>
        <end position="37"/>
    </location>
</feature>
<comment type="caution">
    <text evidence="2">The sequence shown here is derived from an EMBL/GenBank/DDBJ whole genome shotgun (WGS) entry which is preliminary data.</text>
</comment>
<organism evidence="2 3">
    <name type="scientific">Candidatus Taylorbacteria bacterium RIFCSPLOWO2_12_FULL_43_20</name>
    <dbReference type="NCBI Taxonomy" id="1802332"/>
    <lineage>
        <taxon>Bacteria</taxon>
        <taxon>Candidatus Tayloriibacteriota</taxon>
    </lineage>
</organism>
<protein>
    <recommendedName>
        <fullName evidence="4">Type 4 fimbrial biogenesis protein PilX N-terminal domain-containing protein</fullName>
    </recommendedName>
</protein>
<accession>A0A1G2P3F3</accession>
<dbReference type="EMBL" id="MHSK01000004">
    <property type="protein sequence ID" value="OHA42868.1"/>
    <property type="molecule type" value="Genomic_DNA"/>
</dbReference>
<proteinExistence type="predicted"/>
<sequence length="143" mass="15411">MRRKYRNNYGYIALVAVSVISLIMTGIVISVNFGGYFTRYTILTAEYKAVSESMARSCVDIALVMVALDPKLNGNYTGIEADLPPADGGEKCAIVSVEHDGGGYKVVTKAAYRNSLTSLESKISLDGGIYKIKASDEIPADTQ</sequence>
<evidence type="ECO:0000256" key="1">
    <source>
        <dbReference type="SAM" id="Phobius"/>
    </source>
</evidence>
<keyword evidence="1" id="KW-0812">Transmembrane</keyword>
<evidence type="ECO:0000313" key="3">
    <source>
        <dbReference type="Proteomes" id="UP000177269"/>
    </source>
</evidence>
<dbReference type="AlphaFoldDB" id="A0A1G2P3F3"/>
<reference evidence="2 3" key="1">
    <citation type="journal article" date="2016" name="Nat. Commun.">
        <title>Thousands of microbial genomes shed light on interconnected biogeochemical processes in an aquifer system.</title>
        <authorList>
            <person name="Anantharaman K."/>
            <person name="Brown C.T."/>
            <person name="Hug L.A."/>
            <person name="Sharon I."/>
            <person name="Castelle C.J."/>
            <person name="Probst A.J."/>
            <person name="Thomas B.C."/>
            <person name="Singh A."/>
            <person name="Wilkins M.J."/>
            <person name="Karaoz U."/>
            <person name="Brodie E.L."/>
            <person name="Williams K.H."/>
            <person name="Hubbard S.S."/>
            <person name="Banfield J.F."/>
        </authorList>
    </citation>
    <scope>NUCLEOTIDE SEQUENCE [LARGE SCALE GENOMIC DNA]</scope>
</reference>
<keyword evidence="1" id="KW-0472">Membrane</keyword>
<dbReference type="Proteomes" id="UP000177269">
    <property type="component" value="Unassembled WGS sequence"/>
</dbReference>
<evidence type="ECO:0000313" key="2">
    <source>
        <dbReference type="EMBL" id="OHA42868.1"/>
    </source>
</evidence>